<dbReference type="RefSeq" id="WP_114076299.1">
    <property type="nucleotide sequence ID" value="NZ_CP030918.1"/>
</dbReference>
<dbReference type="InterPro" id="IPR011051">
    <property type="entry name" value="RmlC_Cupin_sf"/>
</dbReference>
<feature type="domain" description="HTH cro/C1-type" evidence="3">
    <location>
        <begin position="30"/>
        <end position="84"/>
    </location>
</feature>
<evidence type="ECO:0000313" key="5">
    <source>
        <dbReference type="Proteomes" id="UP000252023"/>
    </source>
</evidence>
<dbReference type="CDD" id="cd00093">
    <property type="entry name" value="HTH_XRE"/>
    <property type="match status" value="1"/>
</dbReference>
<feature type="compositionally biased region" description="Polar residues" evidence="2">
    <location>
        <begin position="1"/>
        <end position="10"/>
    </location>
</feature>
<dbReference type="InterPro" id="IPR001387">
    <property type="entry name" value="Cro/C1-type_HTH"/>
</dbReference>
<dbReference type="PANTHER" id="PTHR46797">
    <property type="entry name" value="HTH-TYPE TRANSCRIPTIONAL REGULATOR"/>
    <property type="match status" value="1"/>
</dbReference>
<accession>A0A344PKS5</accession>
<dbReference type="InterPro" id="IPR010982">
    <property type="entry name" value="Lambda_DNA-bd_dom_sf"/>
</dbReference>
<evidence type="ECO:0000256" key="1">
    <source>
        <dbReference type="ARBA" id="ARBA00023125"/>
    </source>
</evidence>
<dbReference type="Proteomes" id="UP000252023">
    <property type="component" value="Chromosome"/>
</dbReference>
<keyword evidence="1" id="KW-0238">DNA-binding</keyword>
<dbReference type="InterPro" id="IPR014710">
    <property type="entry name" value="RmlC-like_jellyroll"/>
</dbReference>
<dbReference type="EMBL" id="CP030918">
    <property type="protein sequence ID" value="AXC49980.1"/>
    <property type="molecule type" value="Genomic_DNA"/>
</dbReference>
<dbReference type="InterPro" id="IPR050807">
    <property type="entry name" value="TransReg_Diox_bact_type"/>
</dbReference>
<dbReference type="AlphaFoldDB" id="A0A344PKS5"/>
<name>A0A344PKS5_9RHOB</name>
<dbReference type="Gene3D" id="2.60.120.10">
    <property type="entry name" value="Jelly Rolls"/>
    <property type="match status" value="1"/>
</dbReference>
<keyword evidence="5" id="KW-1185">Reference proteome</keyword>
<reference evidence="5" key="1">
    <citation type="submission" date="2018-07" db="EMBL/GenBank/DDBJ databases">
        <title>Genome sequencing of Paracoccus sp. SC2-6.</title>
        <authorList>
            <person name="Heo J."/>
            <person name="Kim S.-J."/>
            <person name="Kwon S.-W."/>
        </authorList>
    </citation>
    <scope>NUCLEOTIDE SEQUENCE [LARGE SCALE GENOMIC DNA]</scope>
    <source>
        <strain evidence="5">SC2-6</strain>
    </source>
</reference>
<dbReference type="KEGG" id="pars:DRW48_09985"/>
<dbReference type="CDD" id="cd02209">
    <property type="entry name" value="cupin_XRE_C"/>
    <property type="match status" value="1"/>
</dbReference>
<dbReference type="PROSITE" id="PS50943">
    <property type="entry name" value="HTH_CROC1"/>
    <property type="match status" value="1"/>
</dbReference>
<feature type="region of interest" description="Disordered" evidence="2">
    <location>
        <begin position="1"/>
        <end position="26"/>
    </location>
</feature>
<dbReference type="GO" id="GO:0003700">
    <property type="term" value="F:DNA-binding transcription factor activity"/>
    <property type="evidence" value="ECO:0007669"/>
    <property type="project" value="TreeGrafter"/>
</dbReference>
<dbReference type="SUPFAM" id="SSF47413">
    <property type="entry name" value="lambda repressor-like DNA-binding domains"/>
    <property type="match status" value="1"/>
</dbReference>
<protein>
    <submittedName>
        <fullName evidence="4">Cupin domain-containing protein</fullName>
    </submittedName>
</protein>
<dbReference type="SUPFAM" id="SSF51182">
    <property type="entry name" value="RmlC-like cupins"/>
    <property type="match status" value="1"/>
</dbReference>
<dbReference type="GO" id="GO:0003677">
    <property type="term" value="F:DNA binding"/>
    <property type="evidence" value="ECO:0007669"/>
    <property type="project" value="UniProtKB-KW"/>
</dbReference>
<sequence>MLSSPATSDAPSVAEADPERPDSDSLGARLRQRRKVRRLSIAEVARRAELSIGLISQIERGLTMPSVRSLGAICAALEMPVGWLFDAPGAPDESDIVVRRHQRRVLDLGVKGMAKELMTPDSCTGIQMMRLVIRPGGSTGETPYNHATGAKCGTVLSGALALEVDGEVHRIGAGDSFSFAATRMIRFWCAGDETTEVLWVVTPAVY</sequence>
<evidence type="ECO:0000259" key="3">
    <source>
        <dbReference type="PROSITE" id="PS50943"/>
    </source>
</evidence>
<dbReference type="Gene3D" id="1.10.260.40">
    <property type="entry name" value="lambda repressor-like DNA-binding domains"/>
    <property type="match status" value="1"/>
</dbReference>
<dbReference type="PANTHER" id="PTHR46797:SF2">
    <property type="entry name" value="TRANSCRIPTIONAL REGULATOR"/>
    <property type="match status" value="1"/>
</dbReference>
<dbReference type="Pfam" id="PF07883">
    <property type="entry name" value="Cupin_2"/>
    <property type="match status" value="1"/>
</dbReference>
<proteinExistence type="predicted"/>
<evidence type="ECO:0000313" key="4">
    <source>
        <dbReference type="EMBL" id="AXC49980.1"/>
    </source>
</evidence>
<dbReference type="InterPro" id="IPR013096">
    <property type="entry name" value="Cupin_2"/>
</dbReference>
<evidence type="ECO:0000256" key="2">
    <source>
        <dbReference type="SAM" id="MobiDB-lite"/>
    </source>
</evidence>
<dbReference type="SMART" id="SM00530">
    <property type="entry name" value="HTH_XRE"/>
    <property type="match status" value="1"/>
</dbReference>
<dbReference type="OrthoDB" id="9814751at2"/>
<organism evidence="4 5">
    <name type="scientific">Paracoccus suum</name>
    <dbReference type="NCBI Taxonomy" id="2259340"/>
    <lineage>
        <taxon>Bacteria</taxon>
        <taxon>Pseudomonadati</taxon>
        <taxon>Pseudomonadota</taxon>
        <taxon>Alphaproteobacteria</taxon>
        <taxon>Rhodobacterales</taxon>
        <taxon>Paracoccaceae</taxon>
        <taxon>Paracoccus</taxon>
    </lineage>
</organism>
<dbReference type="GO" id="GO:0005829">
    <property type="term" value="C:cytosol"/>
    <property type="evidence" value="ECO:0007669"/>
    <property type="project" value="TreeGrafter"/>
</dbReference>
<dbReference type="Pfam" id="PF13560">
    <property type="entry name" value="HTH_31"/>
    <property type="match status" value="1"/>
</dbReference>
<gene>
    <name evidence="4" type="ORF">DRW48_09985</name>
</gene>